<organism evidence="2 3">
    <name type="scientific">Vagococcus allomyrinae</name>
    <dbReference type="NCBI Taxonomy" id="2794353"/>
    <lineage>
        <taxon>Bacteria</taxon>
        <taxon>Bacillati</taxon>
        <taxon>Bacillota</taxon>
        <taxon>Bacilli</taxon>
        <taxon>Lactobacillales</taxon>
        <taxon>Enterococcaceae</taxon>
        <taxon>Vagococcus</taxon>
    </lineage>
</organism>
<evidence type="ECO:0000313" key="3">
    <source>
        <dbReference type="Proteomes" id="UP000674938"/>
    </source>
</evidence>
<feature type="transmembrane region" description="Helical" evidence="1">
    <location>
        <begin position="70"/>
        <end position="89"/>
    </location>
</feature>
<feature type="transmembrane region" description="Helical" evidence="1">
    <location>
        <begin position="6"/>
        <end position="30"/>
    </location>
</feature>
<dbReference type="EMBL" id="JAEEGA010000021">
    <property type="protein sequence ID" value="MBP1044043.1"/>
    <property type="molecule type" value="Genomic_DNA"/>
</dbReference>
<proteinExistence type="predicted"/>
<comment type="caution">
    <text evidence="2">The sequence shown here is derived from an EMBL/GenBank/DDBJ whole genome shotgun (WGS) entry which is preliminary data.</text>
</comment>
<gene>
    <name evidence="2" type="ORF">I6N95_23825</name>
</gene>
<keyword evidence="1" id="KW-1133">Transmembrane helix</keyword>
<feature type="transmembrane region" description="Helical" evidence="1">
    <location>
        <begin position="37"/>
        <end position="58"/>
    </location>
</feature>
<reference evidence="2" key="1">
    <citation type="submission" date="2020-12" db="EMBL/GenBank/DDBJ databases">
        <title>Vagococcus allomyrinae sp. nov. and Enterococcus lavae sp. nov., isolated from the larvae of Allomyrina dichotoma.</title>
        <authorList>
            <person name="Lee S.D."/>
        </authorList>
    </citation>
    <scope>NUCLEOTIDE SEQUENCE</scope>
    <source>
        <strain evidence="2">BWB3-3</strain>
    </source>
</reference>
<accession>A0A940PHI7</accession>
<evidence type="ECO:0000313" key="2">
    <source>
        <dbReference type="EMBL" id="MBP1044043.1"/>
    </source>
</evidence>
<name>A0A940PHI7_9ENTE</name>
<keyword evidence="3" id="KW-1185">Reference proteome</keyword>
<dbReference type="Proteomes" id="UP000674938">
    <property type="component" value="Unassembled WGS sequence"/>
</dbReference>
<protein>
    <submittedName>
        <fullName evidence="2">Uncharacterized protein</fullName>
    </submittedName>
</protein>
<evidence type="ECO:0000256" key="1">
    <source>
        <dbReference type="SAM" id="Phobius"/>
    </source>
</evidence>
<dbReference type="RefSeq" id="WP_209532110.1">
    <property type="nucleotide sequence ID" value="NZ_JAEEGA010000021.1"/>
</dbReference>
<keyword evidence="1" id="KW-0812">Transmembrane</keyword>
<sequence>MVAFLIYWASILVSIAWIAISTGFSVYYLANKENGNLWAFALFNVLAAIVLAIVLLVYKTWDFGITTYSSLMYALIAVELVLAVIKAVLGREPKLEAAK</sequence>
<dbReference type="AlphaFoldDB" id="A0A940PHI7"/>
<keyword evidence="1" id="KW-0472">Membrane</keyword>